<evidence type="ECO:0000256" key="7">
    <source>
        <dbReference type="PROSITE-ProRule" id="PRU00042"/>
    </source>
</evidence>
<keyword evidence="11" id="KW-1185">Reference proteome</keyword>
<feature type="compositionally biased region" description="Polar residues" evidence="8">
    <location>
        <begin position="707"/>
        <end position="717"/>
    </location>
</feature>
<feature type="compositionally biased region" description="Acidic residues" evidence="8">
    <location>
        <begin position="491"/>
        <end position="507"/>
    </location>
</feature>
<proteinExistence type="predicted"/>
<feature type="compositionally biased region" description="Polar residues" evidence="8">
    <location>
        <begin position="939"/>
        <end position="948"/>
    </location>
</feature>
<sequence length="1139" mass="129862">MNKNRTRPAKKRKQLPQSPPSENEQDQADTAEINPPEKEEDVADLPDNKSNSDLSDAHMDSPLSKAGSEKNPEQDGNKEEEEDNSLVVYHCWLCLSVEFIDKLSIIQHLKEWHKDRPEVQGLDRLMKVPVCMECGVQGPCEHQDGERPEEDDGTTAYACRPRFLVCSSCPEQFLNAEAVRTHRAEAHPDEPSHQCTYCPGVFVDHPSLVVHNRIHLGGRPYICSTCGNRFSKISDLKRHERIHSGEKPFKCMQCNQAFTQKSSLEKHAKIHARRSGHFACLQCGLLFKEKEALKEHAMAEHKGSNFQCGTCGKMYSEERYLLLHEKSHDADHLKPFPCNFCERRFSSQYMLNKHEKTSHISRREIKCHLCKKVFKRNENLTRHMLSHSGVKNFQCPECGVGFTEKGSLTRHFKAQHQQLRPHSCPICRRAFTRKALVRKHMQRFHVQKAHELVKERGKFFRCRLCLKLLRKSGKRQHERHHRSKGDTWDGSLEEELDDRGKEEEEGEGLEKVLGADVARLLSGKQAEGKEVEVPEEEEEEEDEDDEEDEAAEDKNEDDDELEDDEDVDEDEPSKGRNSFDEASKVTDDQEMERQVNQSGETRMVEEYREGPVFPEFSQVKVKADLPKSDAEEIRPELEEEFDRSEYREVGIVEKAQVRKVLPKNYNKVEARQEDQHEFESREAQNRGEDLALGQSSSTQRSDCRSPVENTFDNSSTGREVAGMEVHNARKRSHVSASQESVLRHQRMSAHRDLEDGQLVRPLADPHTMVEDHRLQQSYRDAREAQFTNPALSDSRRTTESGLNYAARPDDGVDAYSDTRRQGRRDPHYIDETMGLSRHVDQSNVGNPRYLHQTGIRNSGYQVAAEVAAVAAAQRLDQKSVADSQYRETSHRSREMEEESYRHQGISADSQERSQGAPEGRSYREAAFAYNTMDPRHSRNQASQESPNQAEVDDPRYREAAAAYAMMGIAGYPDPRMMGSGQQGQGYLGMYPWYSETALTHAMMGSRPPLQSMMGSLGYGGPGLMDSRLREQPGSLRDEQQYRNIAEMGSLGYRDDAYAQEQLMSPRHRSYEGMSDARYRGQGDLAASQYREQRSAGEARGYVSGATDSMASSGQRDDSNMDNRGYPGSSHTGSIHRSWI</sequence>
<feature type="domain" description="C2H2-type" evidence="9">
    <location>
        <begin position="164"/>
        <end position="192"/>
    </location>
</feature>
<feature type="compositionally biased region" description="Basic and acidic residues" evidence="8">
    <location>
        <begin position="67"/>
        <end position="77"/>
    </location>
</feature>
<dbReference type="InterPro" id="IPR050331">
    <property type="entry name" value="Zinc_finger"/>
</dbReference>
<evidence type="ECO:0000259" key="9">
    <source>
        <dbReference type="PROSITE" id="PS50157"/>
    </source>
</evidence>
<feature type="domain" description="C2H2-type" evidence="9">
    <location>
        <begin position="221"/>
        <end position="248"/>
    </location>
</feature>
<keyword evidence="4 7" id="KW-0863">Zinc-finger</keyword>
<feature type="domain" description="C2H2-type" evidence="9">
    <location>
        <begin position="336"/>
        <end position="364"/>
    </location>
</feature>
<evidence type="ECO:0000256" key="6">
    <source>
        <dbReference type="ARBA" id="ARBA00023242"/>
    </source>
</evidence>
<dbReference type="FunFam" id="3.30.160.60:FF:000100">
    <property type="entry name" value="Zinc finger 45-like"/>
    <property type="match status" value="1"/>
</dbReference>
<dbReference type="Pfam" id="PF00096">
    <property type="entry name" value="zf-C2H2"/>
    <property type="match status" value="6"/>
</dbReference>
<keyword evidence="3" id="KW-0677">Repeat</keyword>
<evidence type="ECO:0000256" key="3">
    <source>
        <dbReference type="ARBA" id="ARBA00022737"/>
    </source>
</evidence>
<feature type="domain" description="C2H2-type" evidence="9">
    <location>
        <begin position="422"/>
        <end position="450"/>
    </location>
</feature>
<feature type="region of interest" description="Disordered" evidence="8">
    <location>
        <begin position="875"/>
        <end position="920"/>
    </location>
</feature>
<evidence type="ECO:0000256" key="1">
    <source>
        <dbReference type="ARBA" id="ARBA00004123"/>
    </source>
</evidence>
<feature type="compositionally biased region" description="Polar residues" evidence="8">
    <location>
        <begin position="1128"/>
        <end position="1139"/>
    </location>
</feature>
<feature type="region of interest" description="Disordered" evidence="8">
    <location>
        <begin position="789"/>
        <end position="827"/>
    </location>
</feature>
<feature type="compositionally biased region" description="Basic residues" evidence="8">
    <location>
        <begin position="1"/>
        <end position="14"/>
    </location>
</feature>
<evidence type="ECO:0000256" key="5">
    <source>
        <dbReference type="ARBA" id="ARBA00022833"/>
    </source>
</evidence>
<dbReference type="GO" id="GO:0008270">
    <property type="term" value="F:zinc ion binding"/>
    <property type="evidence" value="ECO:0007669"/>
    <property type="project" value="UniProtKB-KW"/>
</dbReference>
<feature type="region of interest" description="Disordered" evidence="8">
    <location>
        <begin position="1"/>
        <end position="81"/>
    </location>
</feature>
<feature type="compositionally biased region" description="Basic and acidic residues" evidence="8">
    <location>
        <begin position="572"/>
        <end position="593"/>
    </location>
</feature>
<evidence type="ECO:0000256" key="4">
    <source>
        <dbReference type="ARBA" id="ARBA00022771"/>
    </source>
</evidence>
<gene>
    <name evidence="10" type="ORF">PoB_005643100</name>
</gene>
<keyword evidence="2" id="KW-0479">Metal-binding</keyword>
<dbReference type="PANTHER" id="PTHR16515">
    <property type="entry name" value="PR DOMAIN ZINC FINGER PROTEIN"/>
    <property type="match status" value="1"/>
</dbReference>
<dbReference type="GO" id="GO:0010468">
    <property type="term" value="P:regulation of gene expression"/>
    <property type="evidence" value="ECO:0007669"/>
    <property type="project" value="TreeGrafter"/>
</dbReference>
<comment type="subcellular location">
    <subcellularLocation>
        <location evidence="1">Nucleus</location>
    </subcellularLocation>
</comment>
<evidence type="ECO:0000256" key="8">
    <source>
        <dbReference type="SAM" id="MobiDB-lite"/>
    </source>
</evidence>
<dbReference type="SUPFAM" id="SSF57667">
    <property type="entry name" value="beta-beta-alpha zinc fingers"/>
    <property type="match status" value="6"/>
</dbReference>
<dbReference type="InterPro" id="IPR013087">
    <property type="entry name" value="Znf_C2H2_type"/>
</dbReference>
<feature type="compositionally biased region" description="Basic and acidic residues" evidence="8">
    <location>
        <begin position="666"/>
        <end position="689"/>
    </location>
</feature>
<dbReference type="Gene3D" id="3.30.160.60">
    <property type="entry name" value="Classic Zinc Finger"/>
    <property type="match status" value="7"/>
</dbReference>
<evidence type="ECO:0000313" key="10">
    <source>
        <dbReference type="EMBL" id="GFO29926.1"/>
    </source>
</evidence>
<feature type="compositionally biased region" description="Basic and acidic residues" evidence="8">
    <location>
        <begin position="875"/>
        <end position="901"/>
    </location>
</feature>
<dbReference type="FunFam" id="3.30.160.60:FF:002343">
    <property type="entry name" value="Zinc finger protein 33A"/>
    <property type="match status" value="1"/>
</dbReference>
<feature type="region of interest" description="Disordered" evidence="8">
    <location>
        <begin position="1086"/>
        <end position="1139"/>
    </location>
</feature>
<dbReference type="PROSITE" id="PS00028">
    <property type="entry name" value="ZINC_FINGER_C2H2_1"/>
    <property type="match status" value="10"/>
</dbReference>
<comment type="caution">
    <text evidence="10">The sequence shown here is derived from an EMBL/GenBank/DDBJ whole genome shotgun (WGS) entry which is preliminary data.</text>
</comment>
<dbReference type="Proteomes" id="UP000735302">
    <property type="component" value="Unassembled WGS sequence"/>
</dbReference>
<feature type="region of interest" description="Disordered" evidence="8">
    <location>
        <begin position="661"/>
        <end position="751"/>
    </location>
</feature>
<feature type="domain" description="C2H2-type" evidence="9">
    <location>
        <begin position="365"/>
        <end position="392"/>
    </location>
</feature>
<keyword evidence="5" id="KW-0862">Zinc</keyword>
<feature type="domain" description="C2H2-type" evidence="9">
    <location>
        <begin position="278"/>
        <end position="306"/>
    </location>
</feature>
<feature type="domain" description="C2H2-type" evidence="9">
    <location>
        <begin position="393"/>
        <end position="421"/>
    </location>
</feature>
<dbReference type="EMBL" id="BLXT01006199">
    <property type="protein sequence ID" value="GFO29926.1"/>
    <property type="molecule type" value="Genomic_DNA"/>
</dbReference>
<feature type="region of interest" description="Disordered" evidence="8">
    <location>
        <begin position="934"/>
        <end position="953"/>
    </location>
</feature>
<reference evidence="10 11" key="1">
    <citation type="journal article" date="2021" name="Elife">
        <title>Chloroplast acquisition without the gene transfer in kleptoplastic sea slugs, Plakobranchus ocellatus.</title>
        <authorList>
            <person name="Maeda T."/>
            <person name="Takahashi S."/>
            <person name="Yoshida T."/>
            <person name="Shimamura S."/>
            <person name="Takaki Y."/>
            <person name="Nagai Y."/>
            <person name="Toyoda A."/>
            <person name="Suzuki Y."/>
            <person name="Arimoto A."/>
            <person name="Ishii H."/>
            <person name="Satoh N."/>
            <person name="Nishiyama T."/>
            <person name="Hasebe M."/>
            <person name="Maruyama T."/>
            <person name="Minagawa J."/>
            <person name="Obokata J."/>
            <person name="Shigenobu S."/>
        </authorList>
    </citation>
    <scope>NUCLEOTIDE SEQUENCE [LARGE SCALE GENOMIC DNA]</scope>
</reference>
<dbReference type="AlphaFoldDB" id="A0AAV4CEY1"/>
<dbReference type="GO" id="GO:0005634">
    <property type="term" value="C:nucleus"/>
    <property type="evidence" value="ECO:0007669"/>
    <property type="project" value="UniProtKB-SubCell"/>
</dbReference>
<organism evidence="10 11">
    <name type="scientific">Plakobranchus ocellatus</name>
    <dbReference type="NCBI Taxonomy" id="259542"/>
    <lineage>
        <taxon>Eukaryota</taxon>
        <taxon>Metazoa</taxon>
        <taxon>Spiralia</taxon>
        <taxon>Lophotrochozoa</taxon>
        <taxon>Mollusca</taxon>
        <taxon>Gastropoda</taxon>
        <taxon>Heterobranchia</taxon>
        <taxon>Euthyneura</taxon>
        <taxon>Panpulmonata</taxon>
        <taxon>Sacoglossa</taxon>
        <taxon>Placobranchoidea</taxon>
        <taxon>Plakobranchidae</taxon>
        <taxon>Plakobranchus</taxon>
    </lineage>
</organism>
<dbReference type="SMART" id="SM00355">
    <property type="entry name" value="ZnF_C2H2"/>
    <property type="match status" value="12"/>
</dbReference>
<feature type="compositionally biased region" description="Basic and acidic residues" evidence="8">
    <location>
        <begin position="816"/>
        <end position="827"/>
    </location>
</feature>
<feature type="domain" description="C2H2-type" evidence="9">
    <location>
        <begin position="193"/>
        <end position="220"/>
    </location>
</feature>
<keyword evidence="6" id="KW-0539">Nucleus</keyword>
<feature type="domain" description="C2H2-type" evidence="9">
    <location>
        <begin position="249"/>
        <end position="276"/>
    </location>
</feature>
<protein>
    <submittedName>
        <fullName evidence="10">Zinc finger protein</fullName>
    </submittedName>
</protein>
<name>A0AAV4CEY1_9GAST</name>
<dbReference type="PROSITE" id="PS50157">
    <property type="entry name" value="ZINC_FINGER_C2H2_2"/>
    <property type="match status" value="10"/>
</dbReference>
<dbReference type="FunFam" id="3.30.160.60:FF:000557">
    <property type="entry name" value="zinc finger and SCAN domain-containing protein 29"/>
    <property type="match status" value="1"/>
</dbReference>
<feature type="domain" description="C2H2-type" evidence="9">
    <location>
        <begin position="306"/>
        <end position="333"/>
    </location>
</feature>
<dbReference type="PANTHER" id="PTHR16515:SF49">
    <property type="entry name" value="GASTRULA ZINC FINGER PROTEIN XLCGF49.1-LIKE-RELATED"/>
    <property type="match status" value="1"/>
</dbReference>
<feature type="compositionally biased region" description="Acidic residues" evidence="8">
    <location>
        <begin position="533"/>
        <end position="571"/>
    </location>
</feature>
<accession>A0AAV4CEY1</accession>
<evidence type="ECO:0000313" key="11">
    <source>
        <dbReference type="Proteomes" id="UP000735302"/>
    </source>
</evidence>
<evidence type="ECO:0000256" key="2">
    <source>
        <dbReference type="ARBA" id="ARBA00022723"/>
    </source>
</evidence>
<dbReference type="InterPro" id="IPR036236">
    <property type="entry name" value="Znf_C2H2_sf"/>
</dbReference>
<feature type="region of interest" description="Disordered" evidence="8">
    <location>
        <begin position="475"/>
        <end position="604"/>
    </location>
</feature>